<organism evidence="1 2">
    <name type="scientific">Plasmodium cynomolgi (strain B)</name>
    <dbReference type="NCBI Taxonomy" id="1120755"/>
    <lineage>
        <taxon>Eukaryota</taxon>
        <taxon>Sar</taxon>
        <taxon>Alveolata</taxon>
        <taxon>Apicomplexa</taxon>
        <taxon>Aconoidasida</taxon>
        <taxon>Haemosporida</taxon>
        <taxon>Plasmodiidae</taxon>
        <taxon>Plasmodium</taxon>
        <taxon>Plasmodium (Plasmodium)</taxon>
    </lineage>
</organism>
<protein>
    <submittedName>
        <fullName evidence="1">CYIR protein</fullName>
    </submittedName>
</protein>
<gene>
    <name evidence="1" type="ORF">PCYB_002750</name>
</gene>
<sequence>MSEISIVDNVLQLLKQNTKFTGSSHLFKFYDKLNTFYGTHENFSVCNEENNLVVQSCPAIEEIMENWDDGILSLFNSPDIDSSKLCDYTFYWLYGKLVEYNFKISNISLVYNKLSSFMKDKCFKGKDEIFYIKKVYDLKELKNKKELYDFVEYSKYLKDIWNDGIGDNKKKYCGYTKYIFELYKEMERKNVHQYISMK</sequence>
<evidence type="ECO:0000313" key="2">
    <source>
        <dbReference type="Proteomes" id="UP000006319"/>
    </source>
</evidence>
<dbReference type="Pfam" id="PF05795">
    <property type="entry name" value="Plasmodium_Vir"/>
    <property type="match status" value="1"/>
</dbReference>
<dbReference type="VEuPathDB" id="PlasmoDB:PCYB_002750"/>
<keyword evidence="2" id="KW-1185">Reference proteome</keyword>
<dbReference type="InterPro" id="IPR008780">
    <property type="entry name" value="Plasmodium_Vir"/>
</dbReference>
<name>K6UF58_PLACD</name>
<dbReference type="PhylomeDB" id="K6UF58"/>
<accession>K6UF58</accession>
<dbReference type="EMBL" id="DF157269">
    <property type="protein sequence ID" value="GAB69526.1"/>
    <property type="molecule type" value="Genomic_DNA"/>
</dbReference>
<reference evidence="1 2" key="1">
    <citation type="journal article" date="2012" name="Nat. Genet.">
        <title>Plasmodium cynomolgi genome sequences provide insight into Plasmodium vivax and the monkey malaria clade.</title>
        <authorList>
            <person name="Tachibana S."/>
            <person name="Sullivan S.A."/>
            <person name="Kawai S."/>
            <person name="Nakamura S."/>
            <person name="Kim H.R."/>
            <person name="Goto N."/>
            <person name="Arisue N."/>
            <person name="Palacpac N.M.Q."/>
            <person name="Honma H."/>
            <person name="Yagi M."/>
            <person name="Tougan T."/>
            <person name="Katakai Y."/>
            <person name="Kaneko O."/>
            <person name="Mita T."/>
            <person name="Kita K."/>
            <person name="Yasutomi Y."/>
            <person name="Sutton P.L."/>
            <person name="Shakhbatyan R."/>
            <person name="Horii T."/>
            <person name="Yasunaga T."/>
            <person name="Barnwell J.W."/>
            <person name="Escalante A.A."/>
            <person name="Carlton J.M."/>
            <person name="Tanabe K."/>
        </authorList>
    </citation>
    <scope>NUCLEOTIDE SEQUENCE [LARGE SCALE GENOMIC DNA]</scope>
    <source>
        <strain evidence="1 2">B</strain>
    </source>
</reference>
<dbReference type="KEGG" id="pcy:PCYB_002750"/>
<dbReference type="RefSeq" id="XP_004227744.1">
    <property type="nucleotide sequence ID" value="XM_004227696.1"/>
</dbReference>
<dbReference type="OrthoDB" id="389237at2759"/>
<proteinExistence type="predicted"/>
<dbReference type="Proteomes" id="UP000006319">
    <property type="component" value="Unassembled WGS sequence"/>
</dbReference>
<evidence type="ECO:0000313" key="1">
    <source>
        <dbReference type="EMBL" id="GAB69526.1"/>
    </source>
</evidence>
<dbReference type="AlphaFoldDB" id="K6UF58"/>
<dbReference type="GeneID" id="14696068"/>